<feature type="domain" description="RdRp catalytic" evidence="9">
    <location>
        <begin position="1021"/>
        <end position="1137"/>
    </location>
</feature>
<dbReference type="SUPFAM" id="SSF56672">
    <property type="entry name" value="DNA/RNA polymerases"/>
    <property type="match status" value="1"/>
</dbReference>
<evidence type="ECO:0000256" key="1">
    <source>
        <dbReference type="ARBA" id="ARBA00022484"/>
    </source>
</evidence>
<proteinExistence type="predicted"/>
<feature type="compositionally biased region" description="Polar residues" evidence="8">
    <location>
        <begin position="1799"/>
        <end position="1815"/>
    </location>
</feature>
<evidence type="ECO:0000256" key="6">
    <source>
        <dbReference type="ARBA" id="ARBA00022840"/>
    </source>
</evidence>
<keyword evidence="7" id="KW-0693">Viral RNA replication</keyword>
<evidence type="ECO:0000259" key="11">
    <source>
        <dbReference type="PROSITE" id="PS51743"/>
    </source>
</evidence>
<name>A0A6M3YS65_9VIRU</name>
<dbReference type="Pfam" id="PF01660">
    <property type="entry name" value="Vmethyltransf"/>
    <property type="match status" value="1"/>
</dbReference>
<evidence type="ECO:0000256" key="3">
    <source>
        <dbReference type="ARBA" id="ARBA00022695"/>
    </source>
</evidence>
<keyword evidence="1" id="KW-0696">RNA-directed RNA polymerase</keyword>
<keyword evidence="6" id="KW-0067">ATP-binding</keyword>
<dbReference type="CDD" id="cd18809">
    <property type="entry name" value="SF1_C_RecD"/>
    <property type="match status" value="1"/>
</dbReference>
<feature type="region of interest" description="Disordered" evidence="8">
    <location>
        <begin position="1796"/>
        <end position="1817"/>
    </location>
</feature>
<feature type="domain" description="Alphavirus-like MT" evidence="11">
    <location>
        <begin position="18"/>
        <end position="208"/>
    </location>
</feature>
<evidence type="ECO:0000259" key="10">
    <source>
        <dbReference type="PROSITE" id="PS51657"/>
    </source>
</evidence>
<dbReference type="PROSITE" id="PS51743">
    <property type="entry name" value="ALPHAVIRUS_MT"/>
    <property type="match status" value="1"/>
</dbReference>
<dbReference type="GO" id="GO:0016787">
    <property type="term" value="F:hydrolase activity"/>
    <property type="evidence" value="ECO:0007669"/>
    <property type="project" value="UniProtKB-KW"/>
</dbReference>
<dbReference type="InterPro" id="IPR002588">
    <property type="entry name" value="Alphavirus-like_MT_dom"/>
</dbReference>
<reference evidence="12" key="1">
    <citation type="submission" date="2020-01" db="EMBL/GenBank/DDBJ databases">
        <title>Viral genomes from wild and zoo birds in China.</title>
        <authorList>
            <person name="Zhou R."/>
            <person name="Shan T."/>
            <person name="Yang S."/>
            <person name="Zhang W."/>
        </authorList>
    </citation>
    <scope>NUCLEOTIDE SEQUENCE</scope>
    <source>
        <strain evidence="12">Ltt164hep1</strain>
    </source>
</reference>
<dbReference type="Pfam" id="PF00978">
    <property type="entry name" value="RdRP_2"/>
    <property type="match status" value="1"/>
</dbReference>
<dbReference type="EMBL" id="MT138029">
    <property type="protein sequence ID" value="QJI53774.1"/>
    <property type="molecule type" value="Genomic_RNA"/>
</dbReference>
<sequence length="2089" mass="238451">MTTSEQNVISEIFKKPVVYRPQRESAHPIPAFLSNYGDKKLNSLRPYAIEIGPNLTKDTITAPLYACSINRDPRDNKRHIEHLMTLKRKATLTKQQSLWCDAFENGDNHYAEFNGIENTRFKAQIAVSNHSLYDVNTAQLGTFMAKSGVQVIYAWMYIPTEEYIPEITHEWYNYRKEAGNSQMSFIRPEGGHASLNYKHNTNEWFKYLNHCLLKYEDVLMAIEVNDMLGPLMQFNIVRVRVPGPMSNRFTLFGGNILMLPDHRKWRRDANYHTIPCPTYIYNDALTYGLSLKTQSFDLANITAYLRGKTRGLRIGEIIRLESWKTTADNFAAVAESIFLICLSMRRQMSRETSKIANHIHGEERWRSWASAKIFGKQIQKIHEWKVKIHRKAGTSKVPRQLINISEDYIHELYAKPTTEYAIDQTMLLAMKPNGSTGILKRQALCAGEDEGTNTERLEEEDIYTDMTYSNLQPAVSRDITLVREKAKAILKREQMEGSVYLKGIELHEEPGTAKTEIIVGPPGCGKTRYIRDNYPDAIVIVPAKKLKNDYEENDLKVYTQHTGLRTEGELAIIDEAFQFDHGLIDEYRHRYDRIILVGDPHQIPKIDFDNTGIDECTLKINDFPTTQMSRKTYRCPKDVTQIFKKIYEWDTENKIEKSLFVKRIDEYKYEPELVTMTYTQETKQHLTNQGVNALTIHEAQGMTYKKANLYLPSRDWGIYAKSRGHVLVSLTRHTQKLVIYTDKMNIIEMATAIFDEPEPIMIDKIPIEEIKISGDSHIQLPAIESPTGIDHILDKVTLGQVERERIQPRDITHHDAKAKLVEPLLKVEEAEVTIMQGKGYAHLTKIDDKAMEINTLFRRYARQIHTATDPEQISETIIAKLKKWTGGEFDKIKQDDVALHRLDLITTMFKKGSLNLIGEELTKQDTDVKFFLKQQNKVKTAEIDPFDPEPTINGMYKDKVGQGVSAWSKTMNFMIGPFIRAFQQAITSTISINQRNPTLYCYNRNDVKFAEFFTLTDKMEGEHVSADVSEMDSVHSQLTLMIECKLMKETGVPEIIIEVYRALRTKWRLKTNACGYLDGFYKQHSGQPATLFANSLLAMILVVEALPEEQIEAGEFALAIKGDDIYLKRKQGKLELNIDTLNQTFRAKITQSQIHAPQFINNFVTKWGLLPDVVRMGAKIKSYDQRHGNYIKIRGPNITVSEEKASGKGIRINPEGDHPSSDLLYKVALHHFHGANEMTIIYRTNVNYTKIAKMYPDVRFKVCEYKPFSVACLREFQQSVIDRIKIFDNGKLMQPALACASQYYQIDINEVEATLSWIRTLAYTKDLKNYFTVQQPHMADTVAQEIQRIATRYYKTNNQKPKTAKIHSELKIKDLIEITGVELIPEYTYDPSAAPGGWAKWIRETYHTYPKLTTHEGGLNMMQEPINLKHELEDNNFILNGIRRDEGYEILDFYEEPNTAVYLKLINHKGHWLLHQQVYEESTLWNSLNDTDYPFEGRVNNLNVQHDSTSCARWVIAMANYIQTGKRIELDGKIPAQTTRGIVQGTAKLYLSDASAAAGPLSRENLDIYAANRLFNADHKFYKVQMNQCMNVEGLYIRPRHTHPFSSEFYCIEGFKFEGRTVNGLIIIQCPEEVVNERGQIVKNSCDCTTAHDLTSDFSHRLNGGHLNDKQLTEQLLTLFNKIDSPQCHDLIATTSPQGQELDSVEGEYPDFSEGEYSDKAVNQDVSPLTTYGTSQLPQSTKADSIYLSAPTLIVTEDQNSSSTPALTTLTTSLPCISNSFHHKTDLTPRIKSPFGSAPTLQQHHPTTTNRSDNNAWLPKDSFSTPNLPSEIGYECQPVFSRTFRQDKGIQQQVLISNRKVGYSQSHSQAMIQPIGHMELLTSDLEAGSAAPDHTLEEQPEQSPTTLTFLNESTISLTGTTTLKELTSQTLGTRSLQMYPPNMLPITRTQPHRHTPSQSVSATPEVMKKMTVFPHSQAQITQKSPQKNPIQTDKSFIHGITQQFSGRHTIPAVQFTCGCDQINRCKLHPKNNYNLDTFLYTPLNRSIQTQHTTKIQKAATQLTPTTSCYKIKSMIFEPSLKGSKRNNGK</sequence>
<dbReference type="GO" id="GO:0003723">
    <property type="term" value="F:RNA binding"/>
    <property type="evidence" value="ECO:0007669"/>
    <property type="project" value="InterPro"/>
</dbReference>
<keyword evidence="4" id="KW-0547">Nucleotide-binding</keyword>
<dbReference type="GO" id="GO:0006351">
    <property type="term" value="P:DNA-templated transcription"/>
    <property type="evidence" value="ECO:0007669"/>
    <property type="project" value="InterPro"/>
</dbReference>
<dbReference type="InterPro" id="IPR007094">
    <property type="entry name" value="RNA-dir_pol_PSvirus"/>
</dbReference>
<dbReference type="InterPro" id="IPR043502">
    <property type="entry name" value="DNA/RNA_pol_sf"/>
</dbReference>
<evidence type="ECO:0000313" key="12">
    <source>
        <dbReference type="EMBL" id="QJI53774.1"/>
    </source>
</evidence>
<dbReference type="InterPro" id="IPR027351">
    <property type="entry name" value="(+)RNA_virus_helicase_core_dom"/>
</dbReference>
<dbReference type="PROSITE" id="PS50507">
    <property type="entry name" value="RDRP_SSRNA_POS"/>
    <property type="match status" value="1"/>
</dbReference>
<dbReference type="GO" id="GO:0016556">
    <property type="term" value="P:mRNA modification"/>
    <property type="evidence" value="ECO:0007669"/>
    <property type="project" value="InterPro"/>
</dbReference>
<dbReference type="GO" id="GO:0008174">
    <property type="term" value="F:mRNA methyltransferase activity"/>
    <property type="evidence" value="ECO:0007669"/>
    <property type="project" value="UniProtKB-UniRule"/>
</dbReference>
<evidence type="ECO:0000256" key="5">
    <source>
        <dbReference type="ARBA" id="ARBA00022801"/>
    </source>
</evidence>
<feature type="domain" description="(+)RNA virus helicase C-terminal" evidence="10">
    <location>
        <begin position="490"/>
        <end position="775"/>
    </location>
</feature>
<dbReference type="InterPro" id="IPR027417">
    <property type="entry name" value="P-loop_NTPase"/>
</dbReference>
<dbReference type="GO" id="GO:0006396">
    <property type="term" value="P:RNA processing"/>
    <property type="evidence" value="ECO:0007669"/>
    <property type="project" value="InterPro"/>
</dbReference>
<keyword evidence="3" id="KW-0548">Nucleotidyltransferase</keyword>
<dbReference type="GO" id="GO:0005524">
    <property type="term" value="F:ATP binding"/>
    <property type="evidence" value="ECO:0007669"/>
    <property type="project" value="UniProtKB-KW"/>
</dbReference>
<keyword evidence="2" id="KW-0808">Transferase</keyword>
<evidence type="ECO:0000256" key="2">
    <source>
        <dbReference type="ARBA" id="ARBA00022679"/>
    </source>
</evidence>
<accession>A0A6M3YS65</accession>
<evidence type="ECO:0000256" key="7">
    <source>
        <dbReference type="ARBA" id="ARBA00022953"/>
    </source>
</evidence>
<protein>
    <submittedName>
        <fullName evidence="12">Replicase</fullName>
    </submittedName>
</protein>
<dbReference type="PROSITE" id="PS51657">
    <property type="entry name" value="PSRV_HELICASE"/>
    <property type="match status" value="1"/>
</dbReference>
<keyword evidence="5" id="KW-0378">Hydrolase</keyword>
<dbReference type="Gene3D" id="3.40.50.300">
    <property type="entry name" value="P-loop containing nucleotide triphosphate hydrolases"/>
    <property type="match status" value="2"/>
</dbReference>
<dbReference type="InterPro" id="IPR001788">
    <property type="entry name" value="RNA-dep_RNA_pol_alsuvir"/>
</dbReference>
<evidence type="ECO:0000256" key="8">
    <source>
        <dbReference type="SAM" id="MobiDB-lite"/>
    </source>
</evidence>
<evidence type="ECO:0000256" key="4">
    <source>
        <dbReference type="ARBA" id="ARBA00022741"/>
    </source>
</evidence>
<dbReference type="GO" id="GO:0003968">
    <property type="term" value="F:RNA-directed RNA polymerase activity"/>
    <property type="evidence" value="ECO:0007669"/>
    <property type="project" value="UniProtKB-KW"/>
</dbReference>
<organism evidence="12">
    <name type="scientific">Hepeviridae sp</name>
    <dbReference type="NCBI Taxonomy" id="2715178"/>
    <lineage>
        <taxon>Viruses</taxon>
        <taxon>Riboviria</taxon>
        <taxon>Orthornavirae</taxon>
        <taxon>Kitrinoviricota</taxon>
        <taxon>Alsuviricetes</taxon>
        <taxon>Hepelivirales</taxon>
        <taxon>Hepeviridae</taxon>
    </lineage>
</organism>
<evidence type="ECO:0000259" key="9">
    <source>
        <dbReference type="PROSITE" id="PS50507"/>
    </source>
</evidence>
<dbReference type="GO" id="GO:0039694">
    <property type="term" value="P:viral RNA genome replication"/>
    <property type="evidence" value="ECO:0007669"/>
    <property type="project" value="InterPro"/>
</dbReference>
<dbReference type="Pfam" id="PF01443">
    <property type="entry name" value="Viral_helicase1"/>
    <property type="match status" value="1"/>
</dbReference>
<dbReference type="SUPFAM" id="SSF52540">
    <property type="entry name" value="P-loop containing nucleoside triphosphate hydrolases"/>
    <property type="match status" value="1"/>
</dbReference>